<dbReference type="GO" id="GO:0003723">
    <property type="term" value="F:RNA binding"/>
    <property type="evidence" value="ECO:0007669"/>
    <property type="project" value="TreeGrafter"/>
</dbReference>
<accession>A0AAV0V497</accession>
<reference evidence="3" key="1">
    <citation type="submission" date="2022-12" db="EMBL/GenBank/DDBJ databases">
        <authorList>
            <person name="Webb A."/>
        </authorList>
    </citation>
    <scope>NUCLEOTIDE SEQUENCE</scope>
    <source>
        <strain evidence="3">Pd1</strain>
    </source>
</reference>
<comment type="caution">
    <text evidence="3">The sequence shown here is derived from an EMBL/GenBank/DDBJ whole genome shotgun (WGS) entry which is preliminary data.</text>
</comment>
<organism evidence="3 4">
    <name type="scientific">Peronospora destructor</name>
    <dbReference type="NCBI Taxonomy" id="86335"/>
    <lineage>
        <taxon>Eukaryota</taxon>
        <taxon>Sar</taxon>
        <taxon>Stramenopiles</taxon>
        <taxon>Oomycota</taxon>
        <taxon>Peronosporomycetes</taxon>
        <taxon>Peronosporales</taxon>
        <taxon>Peronosporaceae</taxon>
        <taxon>Peronospora</taxon>
    </lineage>
</organism>
<dbReference type="Gene3D" id="2.20.70.10">
    <property type="match status" value="2"/>
</dbReference>
<dbReference type="InterPro" id="IPR001202">
    <property type="entry name" value="WW_dom"/>
</dbReference>
<dbReference type="GO" id="GO:0045292">
    <property type="term" value="P:mRNA cis splicing, via spliceosome"/>
    <property type="evidence" value="ECO:0007669"/>
    <property type="project" value="InterPro"/>
</dbReference>
<protein>
    <recommendedName>
        <fullName evidence="2">WW domain-containing protein</fullName>
    </recommendedName>
</protein>
<dbReference type="InterPro" id="IPR039726">
    <property type="entry name" value="Prp40-like"/>
</dbReference>
<evidence type="ECO:0000313" key="4">
    <source>
        <dbReference type="Proteomes" id="UP001162029"/>
    </source>
</evidence>
<sequence length="128" mass="14943">MTNVWSAYVTKEGRTYYYNRDTKQSAWEKPSAYNGEDSGVSTEAVTPSIASFGTKKSEWEELWDPKNERAYYYNRTSRKTQWQRPEGVEIKPHAGAAAAREKRHRNKVKKNDEKGSDSRRIEYGRDKI</sequence>
<feature type="region of interest" description="Disordered" evidence="1">
    <location>
        <begin position="77"/>
        <end position="128"/>
    </location>
</feature>
<dbReference type="Proteomes" id="UP001162029">
    <property type="component" value="Unassembled WGS sequence"/>
</dbReference>
<dbReference type="PROSITE" id="PS50020">
    <property type="entry name" value="WW_DOMAIN_2"/>
    <property type="match status" value="2"/>
</dbReference>
<gene>
    <name evidence="3" type="ORF">PDE001_LOCUS8235</name>
</gene>
<evidence type="ECO:0000256" key="1">
    <source>
        <dbReference type="SAM" id="MobiDB-lite"/>
    </source>
</evidence>
<dbReference type="SMART" id="SM00456">
    <property type="entry name" value="WW"/>
    <property type="match status" value="2"/>
</dbReference>
<dbReference type="PROSITE" id="PS01159">
    <property type="entry name" value="WW_DOMAIN_1"/>
    <property type="match status" value="1"/>
</dbReference>
<proteinExistence type="predicted"/>
<dbReference type="PANTHER" id="PTHR11864">
    <property type="entry name" value="PRE-MRNA-PROCESSING PROTEIN PRP40"/>
    <property type="match status" value="1"/>
</dbReference>
<feature type="domain" description="WW" evidence="2">
    <location>
        <begin position="53"/>
        <end position="87"/>
    </location>
</feature>
<dbReference type="GO" id="GO:0071004">
    <property type="term" value="C:U2-type prespliceosome"/>
    <property type="evidence" value="ECO:0007669"/>
    <property type="project" value="TreeGrafter"/>
</dbReference>
<feature type="compositionally biased region" description="Basic and acidic residues" evidence="1">
    <location>
        <begin position="109"/>
        <end position="128"/>
    </location>
</feature>
<dbReference type="SUPFAM" id="SSF51045">
    <property type="entry name" value="WW domain"/>
    <property type="match status" value="2"/>
</dbReference>
<dbReference type="CDD" id="cd00201">
    <property type="entry name" value="WW"/>
    <property type="match status" value="2"/>
</dbReference>
<name>A0AAV0V497_9STRA</name>
<dbReference type="EMBL" id="CANTFM010001708">
    <property type="protein sequence ID" value="CAI5742386.1"/>
    <property type="molecule type" value="Genomic_DNA"/>
</dbReference>
<dbReference type="Pfam" id="PF00397">
    <property type="entry name" value="WW"/>
    <property type="match status" value="2"/>
</dbReference>
<evidence type="ECO:0000313" key="3">
    <source>
        <dbReference type="EMBL" id="CAI5742386.1"/>
    </source>
</evidence>
<evidence type="ECO:0000259" key="2">
    <source>
        <dbReference type="PROSITE" id="PS50020"/>
    </source>
</evidence>
<dbReference type="AlphaFoldDB" id="A0AAV0V497"/>
<dbReference type="GO" id="GO:0005685">
    <property type="term" value="C:U1 snRNP"/>
    <property type="evidence" value="ECO:0007669"/>
    <property type="project" value="TreeGrafter"/>
</dbReference>
<dbReference type="PANTHER" id="PTHR11864:SF35">
    <property type="entry name" value="WW DOMAIN-CONTAINING PROTEIN"/>
    <property type="match status" value="1"/>
</dbReference>
<keyword evidence="4" id="KW-1185">Reference proteome</keyword>
<dbReference type="InterPro" id="IPR036020">
    <property type="entry name" value="WW_dom_sf"/>
</dbReference>
<feature type="domain" description="WW" evidence="2">
    <location>
        <begin position="1"/>
        <end position="32"/>
    </location>
</feature>